<dbReference type="AlphaFoldDB" id="A0A7K9JU71"/>
<feature type="non-terminal residue" evidence="2">
    <location>
        <position position="1"/>
    </location>
</feature>
<feature type="non-terminal residue" evidence="2">
    <location>
        <position position="114"/>
    </location>
</feature>
<accession>A0A7K9JU71</accession>
<keyword evidence="3" id="KW-1185">Reference proteome</keyword>
<dbReference type="InterPro" id="IPR043587">
    <property type="entry name" value="Phosphatase_SSH-like"/>
</dbReference>
<protein>
    <submittedName>
        <fullName evidence="2">SSH phosphatase</fullName>
    </submittedName>
</protein>
<dbReference type="InterPro" id="IPR043588">
    <property type="entry name" value="SSH-N"/>
</dbReference>
<dbReference type="GO" id="GO:0030837">
    <property type="term" value="P:negative regulation of actin filament polymerization"/>
    <property type="evidence" value="ECO:0007669"/>
    <property type="project" value="InterPro"/>
</dbReference>
<organism evidence="2 3">
    <name type="scientific">Dicaeum eximium</name>
    <dbReference type="NCBI Taxonomy" id="667154"/>
    <lineage>
        <taxon>Eukaryota</taxon>
        <taxon>Metazoa</taxon>
        <taxon>Chordata</taxon>
        <taxon>Craniata</taxon>
        <taxon>Vertebrata</taxon>
        <taxon>Euteleostomi</taxon>
        <taxon>Archelosauria</taxon>
        <taxon>Archosauria</taxon>
        <taxon>Dinosauria</taxon>
        <taxon>Saurischia</taxon>
        <taxon>Theropoda</taxon>
        <taxon>Coelurosauria</taxon>
        <taxon>Aves</taxon>
        <taxon>Neognathae</taxon>
        <taxon>Neoaves</taxon>
        <taxon>Telluraves</taxon>
        <taxon>Australaves</taxon>
        <taxon>Passeriformes</taxon>
        <taxon>Passeroidea</taxon>
        <taxon>Dicaeidae</taxon>
        <taxon>Dicaeum</taxon>
    </lineage>
</organism>
<dbReference type="Proteomes" id="UP000523279">
    <property type="component" value="Unassembled WGS sequence"/>
</dbReference>
<dbReference type="PANTHER" id="PTHR45864:SF4">
    <property type="entry name" value="PROTEIN PHOSPHATASE SLINGSHOT HOMOLOG 3"/>
    <property type="match status" value="1"/>
</dbReference>
<feature type="domain" description="Slingshot N-terminal" evidence="1">
    <location>
        <begin position="36"/>
        <end position="114"/>
    </location>
</feature>
<dbReference type="GO" id="GO:0016791">
    <property type="term" value="F:phosphatase activity"/>
    <property type="evidence" value="ECO:0007669"/>
    <property type="project" value="InterPro"/>
</dbReference>
<dbReference type="GO" id="GO:0003779">
    <property type="term" value="F:actin binding"/>
    <property type="evidence" value="ECO:0007669"/>
    <property type="project" value="InterPro"/>
</dbReference>
<reference evidence="2 3" key="1">
    <citation type="submission" date="2019-09" db="EMBL/GenBank/DDBJ databases">
        <title>Bird 10,000 Genomes (B10K) Project - Family phase.</title>
        <authorList>
            <person name="Zhang G."/>
        </authorList>
    </citation>
    <scope>NUCLEOTIDE SEQUENCE [LARGE SCALE GENOMIC DNA]</scope>
    <source>
        <strain evidence="2">B10K-DU-001-34</strain>
        <tissue evidence="2">Muscle</tissue>
    </source>
</reference>
<comment type="caution">
    <text evidence="2">The sequence shown here is derived from an EMBL/GenBank/DDBJ whole genome shotgun (WGS) entry which is preliminary data.</text>
</comment>
<sequence length="114" mass="12750">PRQSFVMVKGAAQLLPVEEPLPSEPYHQAPGQQEQHLHFMMQLLHPQDAIWLAVRVESARRVRYLLVVQPEEVGAEAETALLEVDFAHEGATHCTLGMVLPLWSNTQVFLDGDG</sequence>
<proteinExistence type="predicted"/>
<dbReference type="EMBL" id="VWZP01003644">
    <property type="protein sequence ID" value="NXH41829.1"/>
    <property type="molecule type" value="Genomic_DNA"/>
</dbReference>
<gene>
    <name evidence="2" type="primary">Ssh</name>
    <name evidence="2" type="ORF">DICEXI_R15008</name>
</gene>
<evidence type="ECO:0000259" key="1">
    <source>
        <dbReference type="Pfam" id="PF23040"/>
    </source>
</evidence>
<evidence type="ECO:0000313" key="2">
    <source>
        <dbReference type="EMBL" id="NXH41829.1"/>
    </source>
</evidence>
<evidence type="ECO:0000313" key="3">
    <source>
        <dbReference type="Proteomes" id="UP000523279"/>
    </source>
</evidence>
<name>A0A7K9JU71_9PASE</name>
<dbReference type="Pfam" id="PF23040">
    <property type="entry name" value="PH_SSH1-like_1st"/>
    <property type="match status" value="1"/>
</dbReference>
<dbReference type="PANTHER" id="PTHR45864">
    <property type="entry name" value="SLINGSHOT PROTEIN PHOSPHATASE HOMOLOG"/>
    <property type="match status" value="1"/>
</dbReference>